<gene>
    <name evidence="2" type="ORF">HMPREF1871_00054</name>
</gene>
<dbReference type="RefSeq" id="WP_066128357.1">
    <property type="nucleotide sequence ID" value="NZ_KQ959854.1"/>
</dbReference>
<dbReference type="PANTHER" id="PTHR36934:SF1">
    <property type="entry name" value="THIOESTERASE DOMAIN-CONTAINING PROTEIN"/>
    <property type="match status" value="1"/>
</dbReference>
<name>A0ABR5TNI9_9BACL</name>
<evidence type="ECO:0000259" key="1">
    <source>
        <dbReference type="Pfam" id="PF22636"/>
    </source>
</evidence>
<dbReference type="Gene3D" id="3.10.129.10">
    <property type="entry name" value="Hotdog Thioesterase"/>
    <property type="match status" value="1"/>
</dbReference>
<feature type="domain" description="Fluoroacetyl-CoA-specific thioesterase-like" evidence="1">
    <location>
        <begin position="13"/>
        <end position="119"/>
    </location>
</feature>
<accession>A0ABR5TNI9</accession>
<sequence>MNIIENLEKKFIVEKEHSAKNVGSGDLDVLSTPMLVAYIEETCKDIINMSLNNDELGSVGSKIELDHLAPSKIKNEILIKAKVKEIIKEKIIIFDIIAIDNTTNKKIGIASHTRVIINNKKFLEKLGN</sequence>
<evidence type="ECO:0000313" key="2">
    <source>
        <dbReference type="EMBL" id="KXB58987.1"/>
    </source>
</evidence>
<dbReference type="Proteomes" id="UP000070467">
    <property type="component" value="Unassembled WGS sequence"/>
</dbReference>
<dbReference type="InterPro" id="IPR054485">
    <property type="entry name" value="FlK-like_dom"/>
</dbReference>
<dbReference type="InterPro" id="IPR029069">
    <property type="entry name" value="HotDog_dom_sf"/>
</dbReference>
<dbReference type="PANTHER" id="PTHR36934">
    <property type="entry name" value="BLR0278 PROTEIN"/>
    <property type="match status" value="1"/>
</dbReference>
<evidence type="ECO:0000313" key="3">
    <source>
        <dbReference type="Proteomes" id="UP000070467"/>
    </source>
</evidence>
<dbReference type="EMBL" id="LSDB01000001">
    <property type="protein sequence ID" value="KXB58987.1"/>
    <property type="molecule type" value="Genomic_DNA"/>
</dbReference>
<keyword evidence="3" id="KW-1185">Reference proteome</keyword>
<proteinExistence type="predicted"/>
<dbReference type="SUPFAM" id="SSF54637">
    <property type="entry name" value="Thioesterase/thiol ester dehydrase-isomerase"/>
    <property type="match status" value="1"/>
</dbReference>
<organism evidence="2 3">
    <name type="scientific">Gemelliphila asaccharolytica</name>
    <dbReference type="NCBI Taxonomy" id="502393"/>
    <lineage>
        <taxon>Bacteria</taxon>
        <taxon>Bacillati</taxon>
        <taxon>Bacillota</taxon>
        <taxon>Bacilli</taxon>
        <taxon>Bacillales</taxon>
        <taxon>Gemellaceae</taxon>
        <taxon>Gemelliphila</taxon>
    </lineage>
</organism>
<protein>
    <submittedName>
        <fullName evidence="2">Thioesterase family protein</fullName>
    </submittedName>
</protein>
<dbReference type="InterPro" id="IPR025540">
    <property type="entry name" value="FlK"/>
</dbReference>
<reference evidence="2 3" key="1">
    <citation type="submission" date="2016-01" db="EMBL/GenBank/DDBJ databases">
        <authorList>
            <person name="Mitreva M."/>
            <person name="Pepin K.H."/>
            <person name="Mihindukulasuriya K.A."/>
            <person name="Fulton R."/>
            <person name="Fronick C."/>
            <person name="O'Laughlin M."/>
            <person name="Miner T."/>
            <person name="Herter B."/>
            <person name="Rosa B.A."/>
            <person name="Cordes M."/>
            <person name="Tomlinson C."/>
            <person name="Wollam A."/>
            <person name="Palsikar V.B."/>
            <person name="Mardis E.R."/>
            <person name="Wilson R.K."/>
        </authorList>
    </citation>
    <scope>NUCLEOTIDE SEQUENCE [LARGE SCALE GENOMIC DNA]</scope>
    <source>
        <strain evidence="2 3">KA00071</strain>
    </source>
</reference>
<dbReference type="Pfam" id="PF22636">
    <property type="entry name" value="FlK"/>
    <property type="match status" value="1"/>
</dbReference>
<comment type="caution">
    <text evidence="2">The sequence shown here is derived from an EMBL/GenBank/DDBJ whole genome shotgun (WGS) entry which is preliminary data.</text>
</comment>